<dbReference type="PANTHER" id="PTHR31902:SF14">
    <property type="entry name" value="ACTIN PATCHES DISTAL PROTEIN 1"/>
    <property type="match status" value="1"/>
</dbReference>
<evidence type="ECO:0000313" key="1">
    <source>
        <dbReference type="EMBL" id="KAH6828212.1"/>
    </source>
</evidence>
<organism evidence="1 2">
    <name type="scientific">Perilla frutescens var. hirtella</name>
    <name type="common">Perilla citriodora</name>
    <name type="synonym">Perilla setoyensis</name>
    <dbReference type="NCBI Taxonomy" id="608512"/>
    <lineage>
        <taxon>Eukaryota</taxon>
        <taxon>Viridiplantae</taxon>
        <taxon>Streptophyta</taxon>
        <taxon>Embryophyta</taxon>
        <taxon>Tracheophyta</taxon>
        <taxon>Spermatophyta</taxon>
        <taxon>Magnoliopsida</taxon>
        <taxon>eudicotyledons</taxon>
        <taxon>Gunneridae</taxon>
        <taxon>Pentapetalae</taxon>
        <taxon>asterids</taxon>
        <taxon>lamiids</taxon>
        <taxon>Lamiales</taxon>
        <taxon>Lamiaceae</taxon>
        <taxon>Nepetoideae</taxon>
        <taxon>Elsholtzieae</taxon>
        <taxon>Perilla</taxon>
    </lineage>
</organism>
<name>A0AAD4J6N9_PERFH</name>
<dbReference type="AlphaFoldDB" id="A0AAD4J6N9"/>
<reference evidence="1 2" key="1">
    <citation type="journal article" date="2021" name="Nat. Commun.">
        <title>Incipient diploidization of the medicinal plant Perilla within 10,000 years.</title>
        <authorList>
            <person name="Zhang Y."/>
            <person name="Shen Q."/>
            <person name="Leng L."/>
            <person name="Zhang D."/>
            <person name="Chen S."/>
            <person name="Shi Y."/>
            <person name="Ning Z."/>
            <person name="Chen S."/>
        </authorList>
    </citation>
    <scope>NUCLEOTIDE SEQUENCE [LARGE SCALE GENOMIC DNA]</scope>
    <source>
        <strain evidence="2">cv. PC099</strain>
    </source>
</reference>
<sequence length="174" mass="19820">MVLRRLFFSVKRVHVRQGPLVGTVELYDRHVFLCYKNPQVWPPRIEAAEFDCLPRLLTTALAARNPHMQRQAWGTLLCKGVRLSKNNSMAMIVKEGKEPVELEHLHHLSLNKDIDDVANHIEYSLTWFAVIYYGLPCLKHASLCRGSKRAAELKSYGPPQTAAEAAKQMLDKTV</sequence>
<evidence type="ECO:0000313" key="2">
    <source>
        <dbReference type="Proteomes" id="UP001190926"/>
    </source>
</evidence>
<protein>
    <submittedName>
        <fullName evidence="1">Sucrase/ferredoxin-like family protein</fullName>
    </submittedName>
</protein>
<dbReference type="EMBL" id="SDAM02000131">
    <property type="protein sequence ID" value="KAH6828212.1"/>
    <property type="molecule type" value="Genomic_DNA"/>
</dbReference>
<dbReference type="InterPro" id="IPR009737">
    <property type="entry name" value="Aim32/Apd1-like"/>
</dbReference>
<proteinExistence type="predicted"/>
<accession>A0AAD4J6N9</accession>
<dbReference type="PANTHER" id="PTHR31902">
    <property type="entry name" value="ACTIN PATCHES DISTAL PROTEIN 1"/>
    <property type="match status" value="1"/>
</dbReference>
<comment type="caution">
    <text evidence="1">The sequence shown here is derived from an EMBL/GenBank/DDBJ whole genome shotgun (WGS) entry which is preliminary data.</text>
</comment>
<keyword evidence="2" id="KW-1185">Reference proteome</keyword>
<dbReference type="Proteomes" id="UP001190926">
    <property type="component" value="Unassembled WGS sequence"/>
</dbReference>
<gene>
    <name evidence="1" type="ORF">C2S53_018470</name>
</gene>